<feature type="binding site" evidence="5">
    <location>
        <position position="81"/>
    </location>
    <ligand>
        <name>NAD(+)</name>
        <dbReference type="ChEBI" id="CHEBI:57540"/>
    </ligand>
</feature>
<organism evidence="8 9">
    <name type="scientific">Microbacterium ulmi</name>
    <dbReference type="NCBI Taxonomy" id="179095"/>
    <lineage>
        <taxon>Bacteria</taxon>
        <taxon>Bacillati</taxon>
        <taxon>Actinomycetota</taxon>
        <taxon>Actinomycetes</taxon>
        <taxon>Micrococcales</taxon>
        <taxon>Microbacteriaceae</taxon>
        <taxon>Microbacterium</taxon>
    </lineage>
</organism>
<feature type="binding site" evidence="5">
    <location>
        <begin position="14"/>
        <end position="19"/>
    </location>
    <ligand>
        <name>NAD(+)</name>
        <dbReference type="ChEBI" id="CHEBI:57540"/>
    </ligand>
</feature>
<dbReference type="InterPro" id="IPR036291">
    <property type="entry name" value="NAD(P)-bd_dom_sf"/>
</dbReference>
<dbReference type="EMBL" id="JABEMB010000029">
    <property type="protein sequence ID" value="NNH05007.1"/>
    <property type="molecule type" value="Genomic_DNA"/>
</dbReference>
<dbReference type="PANTHER" id="PTHR48075:SF5">
    <property type="entry name" value="3-HYDROXYBUTYRYL-COA DEHYDROGENASE"/>
    <property type="match status" value="1"/>
</dbReference>
<evidence type="ECO:0000256" key="2">
    <source>
        <dbReference type="ARBA" id="ARBA00009463"/>
    </source>
</evidence>
<dbReference type="InterPro" id="IPR006180">
    <property type="entry name" value="3-OHacyl-CoA_DH_CS"/>
</dbReference>
<feature type="binding site" evidence="5">
    <location>
        <position position="260"/>
    </location>
    <ligand>
        <name>NAD(+)</name>
        <dbReference type="ChEBI" id="CHEBI:57540"/>
    </ligand>
</feature>
<evidence type="ECO:0000256" key="3">
    <source>
        <dbReference type="ARBA" id="ARBA00023002"/>
    </source>
</evidence>
<reference evidence="8 9" key="1">
    <citation type="submission" date="2020-05" db="EMBL/GenBank/DDBJ databases">
        <title>MicrobeNet Type strains.</title>
        <authorList>
            <person name="Nicholson A.C."/>
        </authorList>
    </citation>
    <scope>NUCLEOTIDE SEQUENCE [LARGE SCALE GENOMIC DNA]</scope>
    <source>
        <strain evidence="8 9">JCM 14282</strain>
    </source>
</reference>
<feature type="binding site" evidence="5">
    <location>
        <position position="76"/>
    </location>
    <ligand>
        <name>NAD(+)</name>
        <dbReference type="ChEBI" id="CHEBI:57540"/>
    </ligand>
</feature>
<evidence type="ECO:0000256" key="1">
    <source>
        <dbReference type="ARBA" id="ARBA00005086"/>
    </source>
</evidence>
<comment type="caution">
    <text evidence="8">The sequence shown here is derived from an EMBL/GenBank/DDBJ whole genome shotgun (WGS) entry which is preliminary data.</text>
</comment>
<dbReference type="InterPro" id="IPR006176">
    <property type="entry name" value="3-OHacyl-CoA_DH_NAD-bd"/>
</dbReference>
<dbReference type="InterPro" id="IPR022694">
    <property type="entry name" value="3-OHacyl-CoA_DH"/>
</dbReference>
<feature type="domain" description="3-hydroxyacyl-CoA dehydrogenase C-terminal" evidence="6">
    <location>
        <begin position="170"/>
        <end position="267"/>
    </location>
</feature>
<dbReference type="InterPro" id="IPR008927">
    <property type="entry name" value="6-PGluconate_DH-like_C_sf"/>
</dbReference>
<dbReference type="PANTHER" id="PTHR48075">
    <property type="entry name" value="3-HYDROXYACYL-COA DEHYDROGENASE FAMILY PROTEIN"/>
    <property type="match status" value="1"/>
</dbReference>
<protein>
    <submittedName>
        <fullName evidence="8">3-hydroxyacyl-CoA dehydrogenase family protein</fullName>
    </submittedName>
</protein>
<comment type="similarity">
    <text evidence="2">Belongs to the 3-hydroxyacyl-CoA dehydrogenase family.</text>
</comment>
<keyword evidence="9" id="KW-1185">Reference proteome</keyword>
<dbReference type="SUPFAM" id="SSF48179">
    <property type="entry name" value="6-phosphogluconate dehydrogenase C-terminal domain-like"/>
    <property type="match status" value="1"/>
</dbReference>
<dbReference type="GO" id="GO:0006631">
    <property type="term" value="P:fatty acid metabolic process"/>
    <property type="evidence" value="ECO:0007669"/>
    <property type="project" value="InterPro"/>
</dbReference>
<proteinExistence type="inferred from homology"/>
<gene>
    <name evidence="8" type="ORF">HLA99_14240</name>
</gene>
<evidence type="ECO:0000259" key="6">
    <source>
        <dbReference type="Pfam" id="PF00725"/>
    </source>
</evidence>
<feature type="binding site" evidence="5">
    <location>
        <position position="37"/>
    </location>
    <ligand>
        <name>NAD(+)</name>
        <dbReference type="ChEBI" id="CHEBI:57540"/>
    </ligand>
</feature>
<dbReference type="PROSITE" id="PS00067">
    <property type="entry name" value="3HCDH"/>
    <property type="match status" value="1"/>
</dbReference>
<feature type="binding site" evidence="5">
    <location>
        <position position="102"/>
    </location>
    <ligand>
        <name>NAD(+)</name>
        <dbReference type="ChEBI" id="CHEBI:57540"/>
    </ligand>
</feature>
<feature type="binding site" evidence="5">
    <location>
        <position position="126"/>
    </location>
    <ligand>
        <name>NAD(+)</name>
        <dbReference type="ChEBI" id="CHEBI:57540"/>
    </ligand>
</feature>
<sequence length="301" mass="31361">MLAEIQDLRTAVVGLGTMGRGIARMLSAAGATVSAFDPAVRTAVDLRQDGISGPEVGASLEACVADADIVFEAVFEDLDVKERVLRAISATSPGAVIASNTSTFRPTTLASFVDRPERLLVAHFFNPADLIPLVEIVPHAATDGAIAADVVDLMRKLGKRPVLLQAETSGFVANRLQAAMLRESLALIEAGVIDAAGIDAVVMSALAPRWTVAGPIGVADQGGLDIFAAVCAEIFPTLDNAEVPPDVLLNLVAAGRLGEKGGSGFYEHTAESAQAARQRLVAMLAITEGWRRGDQTTRAPA</sequence>
<dbReference type="AlphaFoldDB" id="A0A7Y2Q231"/>
<keyword evidence="5" id="KW-0520">NAD</keyword>
<feature type="domain" description="3-hydroxyacyl-CoA dehydrogenase NAD binding" evidence="7">
    <location>
        <begin position="58"/>
        <end position="164"/>
    </location>
</feature>
<dbReference type="Gene3D" id="1.10.1040.10">
    <property type="entry name" value="N-(1-d-carboxylethyl)-l-norvaline Dehydrogenase, domain 2"/>
    <property type="match status" value="1"/>
</dbReference>
<evidence type="ECO:0000313" key="9">
    <source>
        <dbReference type="Proteomes" id="UP000543598"/>
    </source>
</evidence>
<dbReference type="GO" id="GO:0070403">
    <property type="term" value="F:NAD+ binding"/>
    <property type="evidence" value="ECO:0007669"/>
    <property type="project" value="InterPro"/>
</dbReference>
<dbReference type="SUPFAM" id="SSF51735">
    <property type="entry name" value="NAD(P)-binding Rossmann-fold domains"/>
    <property type="match status" value="1"/>
</dbReference>
<dbReference type="Pfam" id="PF02737">
    <property type="entry name" value="3HCDH_N"/>
    <property type="match status" value="1"/>
</dbReference>
<feature type="site" description="Important for catalytic activity" evidence="4">
    <location>
        <position position="123"/>
    </location>
</feature>
<dbReference type="Proteomes" id="UP000543598">
    <property type="component" value="Unassembled WGS sequence"/>
</dbReference>
<dbReference type="GO" id="GO:0016616">
    <property type="term" value="F:oxidoreductase activity, acting on the CH-OH group of donors, NAD or NADP as acceptor"/>
    <property type="evidence" value="ECO:0007669"/>
    <property type="project" value="InterPro"/>
</dbReference>
<comment type="pathway">
    <text evidence="1">Lipid metabolism; butanoate metabolism.</text>
</comment>
<evidence type="ECO:0000259" key="7">
    <source>
        <dbReference type="Pfam" id="PF02737"/>
    </source>
</evidence>
<accession>A0A7Y2Q231</accession>
<dbReference type="InterPro" id="IPR013328">
    <property type="entry name" value="6PGD_dom2"/>
</dbReference>
<dbReference type="InterPro" id="IPR006108">
    <property type="entry name" value="3HC_DH_C"/>
</dbReference>
<evidence type="ECO:0000256" key="4">
    <source>
        <dbReference type="PIRSR" id="PIRSR000105-1"/>
    </source>
</evidence>
<evidence type="ECO:0000313" key="8">
    <source>
        <dbReference type="EMBL" id="NNH05007.1"/>
    </source>
</evidence>
<dbReference type="PIRSF" id="PIRSF000105">
    <property type="entry name" value="HCDH"/>
    <property type="match status" value="1"/>
</dbReference>
<dbReference type="Gene3D" id="3.40.50.720">
    <property type="entry name" value="NAD(P)-binding Rossmann-like Domain"/>
    <property type="match status" value="1"/>
</dbReference>
<keyword evidence="3" id="KW-0560">Oxidoreductase</keyword>
<dbReference type="Pfam" id="PF00725">
    <property type="entry name" value="3HCDH"/>
    <property type="match status" value="1"/>
</dbReference>
<evidence type="ECO:0000256" key="5">
    <source>
        <dbReference type="PIRSR" id="PIRSR000105-2"/>
    </source>
</evidence>
<name>A0A7Y2Q231_9MICO</name>